<organism evidence="2">
    <name type="scientific">viral metagenome</name>
    <dbReference type="NCBI Taxonomy" id="1070528"/>
    <lineage>
        <taxon>unclassified sequences</taxon>
        <taxon>metagenomes</taxon>
        <taxon>organismal metagenomes</taxon>
    </lineage>
</organism>
<evidence type="ECO:0000313" key="2">
    <source>
        <dbReference type="EMBL" id="QHU15434.1"/>
    </source>
</evidence>
<dbReference type="AlphaFoldDB" id="A0A6C0KGN2"/>
<reference evidence="2" key="1">
    <citation type="journal article" date="2020" name="Nature">
        <title>Giant virus diversity and host interactions through global metagenomics.</title>
        <authorList>
            <person name="Schulz F."/>
            <person name="Roux S."/>
            <person name="Paez-Espino D."/>
            <person name="Jungbluth S."/>
            <person name="Walsh D.A."/>
            <person name="Denef V.J."/>
            <person name="McMahon K.D."/>
            <person name="Konstantinidis K.T."/>
            <person name="Eloe-Fadrosh E.A."/>
            <person name="Kyrpides N.C."/>
            <person name="Woyke T."/>
        </authorList>
    </citation>
    <scope>NUCLEOTIDE SEQUENCE</scope>
    <source>
        <strain evidence="2">GVMAG-S-1103017-68</strain>
    </source>
</reference>
<accession>A0A6C0KGN2</accession>
<evidence type="ECO:0000256" key="1">
    <source>
        <dbReference type="SAM" id="MobiDB-lite"/>
    </source>
</evidence>
<sequence>MQQTTAAMKRASPDPVAEKHASPGSAVKRGAHGHALTPDWLMRDTDLIPFGCDGRGNPWGVGNNTNAKVQFCEITCKGWRDKPEGNCPWMHTPQNVYLLVGKHGAQTYVQEGEKKWSDILPPEQLAVMEKERELVLGYVVGEKVDKTVRIHWIQSFVRRIGVMKQILSCIENGAIEGTDEYAPWEIEEAPQDVKDIWAKYGWSDGQKNRGE</sequence>
<dbReference type="EMBL" id="MN740857">
    <property type="protein sequence ID" value="QHU15434.1"/>
    <property type="molecule type" value="Genomic_DNA"/>
</dbReference>
<name>A0A6C0KGN2_9ZZZZ</name>
<protein>
    <submittedName>
        <fullName evidence="2">Uncharacterized protein</fullName>
    </submittedName>
</protein>
<proteinExistence type="predicted"/>
<feature type="region of interest" description="Disordered" evidence="1">
    <location>
        <begin position="1"/>
        <end position="32"/>
    </location>
</feature>